<keyword evidence="5" id="KW-1133">Transmembrane helix</keyword>
<dbReference type="Pfam" id="PF07690">
    <property type="entry name" value="MFS_1"/>
    <property type="match status" value="1"/>
</dbReference>
<evidence type="ECO:0000313" key="8">
    <source>
        <dbReference type="EMBL" id="TYQ01935.1"/>
    </source>
</evidence>
<evidence type="ECO:0000259" key="7">
    <source>
        <dbReference type="PROSITE" id="PS50850"/>
    </source>
</evidence>
<keyword evidence="6" id="KW-0472">Membrane</keyword>
<evidence type="ECO:0000256" key="2">
    <source>
        <dbReference type="ARBA" id="ARBA00022448"/>
    </source>
</evidence>
<dbReference type="InterPro" id="IPR020846">
    <property type="entry name" value="MFS_dom"/>
</dbReference>
<dbReference type="InterPro" id="IPR011701">
    <property type="entry name" value="MFS"/>
</dbReference>
<dbReference type="GO" id="GO:0022857">
    <property type="term" value="F:transmembrane transporter activity"/>
    <property type="evidence" value="ECO:0007669"/>
    <property type="project" value="InterPro"/>
</dbReference>
<reference evidence="8" key="1">
    <citation type="submission" date="2019-07" db="EMBL/GenBank/DDBJ databases">
        <title>Genomic Encyclopedia of Type Strains, Phase IV (KMG-IV): sequencing the most valuable type-strain genomes for metagenomic binning, comparative biology and taxonomic classification.</title>
        <authorList>
            <person name="Goeker M."/>
        </authorList>
    </citation>
    <scope>NUCLEOTIDE SEQUENCE</scope>
    <source>
        <strain evidence="8">DSM 44596</strain>
    </source>
</reference>
<protein>
    <submittedName>
        <fullName evidence="8">EmrB/QacA subfamily drug resistance transporter</fullName>
    </submittedName>
</protein>
<dbReference type="SUPFAM" id="SSF103473">
    <property type="entry name" value="MFS general substrate transporter"/>
    <property type="match status" value="1"/>
</dbReference>
<keyword evidence="4" id="KW-0812">Transmembrane</keyword>
<dbReference type="GO" id="GO:0005886">
    <property type="term" value="C:plasma membrane"/>
    <property type="evidence" value="ECO:0007669"/>
    <property type="project" value="UniProtKB-SubCell"/>
</dbReference>
<organism evidence="8">
    <name type="scientific">Nocardia globerula</name>
    <dbReference type="NCBI Taxonomy" id="1818"/>
    <lineage>
        <taxon>Bacteria</taxon>
        <taxon>Bacillati</taxon>
        <taxon>Actinomycetota</taxon>
        <taxon>Actinomycetes</taxon>
        <taxon>Mycobacteriales</taxon>
        <taxon>Nocardiaceae</taxon>
        <taxon>Nocardia</taxon>
    </lineage>
</organism>
<comment type="subcellular location">
    <subcellularLocation>
        <location evidence="1">Cell membrane</location>
        <topology evidence="1">Multi-pass membrane protein</topology>
    </subcellularLocation>
</comment>
<dbReference type="Gene3D" id="1.20.1720.10">
    <property type="entry name" value="Multidrug resistance protein D"/>
    <property type="match status" value="1"/>
</dbReference>
<evidence type="ECO:0000256" key="4">
    <source>
        <dbReference type="ARBA" id="ARBA00022692"/>
    </source>
</evidence>
<evidence type="ECO:0000256" key="1">
    <source>
        <dbReference type="ARBA" id="ARBA00004651"/>
    </source>
</evidence>
<dbReference type="InterPro" id="IPR036259">
    <property type="entry name" value="MFS_trans_sf"/>
</dbReference>
<keyword evidence="3" id="KW-1003">Cell membrane</keyword>
<evidence type="ECO:0000256" key="6">
    <source>
        <dbReference type="ARBA" id="ARBA00023136"/>
    </source>
</evidence>
<dbReference type="Gene3D" id="1.20.1250.20">
    <property type="entry name" value="MFS general substrate transporter like domains"/>
    <property type="match status" value="1"/>
</dbReference>
<dbReference type="CDD" id="cd17321">
    <property type="entry name" value="MFS_MMR_MDR_like"/>
    <property type="match status" value="1"/>
</dbReference>
<name>A0A652YKI9_NOCGL</name>
<evidence type="ECO:0000256" key="3">
    <source>
        <dbReference type="ARBA" id="ARBA00022475"/>
    </source>
</evidence>
<feature type="domain" description="Major facilitator superfamily (MFS) profile" evidence="7">
    <location>
        <begin position="29"/>
        <end position="490"/>
    </location>
</feature>
<dbReference type="PANTHER" id="PTHR42718:SF46">
    <property type="entry name" value="BLR6921 PROTEIN"/>
    <property type="match status" value="1"/>
</dbReference>
<proteinExistence type="predicted"/>
<keyword evidence="2" id="KW-0813">Transport</keyword>
<sequence length="503" mass="50883">MSDSPKSETAQSAAPAVNAPVATRVIGLAIIVLSGLQMMVVLDGTVANLALAPLQADLGLSDSGRNWVLTSYALAFGGLMLLGGRLGDAYGRKKMFIAGVALFTVASLLCGLALNEGMLIAARALQGVGAAVASPTAFALVATTFAAGPARNQAIAIFAAMTGVGSIAGLIIGGALTEVSWRLIFLINVPIGIVLVGMAFRALRETTQTRLALDVPGAILATLGCTGIVFALTEGPEMGWGSVAVIGALVAGLIALGAFLFVERTAKNPLLPFSLFADRNRVATFLAIFFVGGAMFSMTAFVALFVQDIMEYSPLRAGLAFIPFAIGLGAAATVASKLAVRVQPRWLVLTGVLIMIVGLLYGSTLDSSSTYLANLFVPVIGIGFGIGLAMVPLPLCAIAGVPETEIGPLTAISQVAQTLGGPLALSVIGAMATSKTLSLGGISGKAADMNPAQLIALGEGYTFALVGCAICAVLAGIAAACIRFTPAQVAQAQAAEKAAQGIS</sequence>
<accession>A0A652YKI9</accession>
<comment type="caution">
    <text evidence="8">The sequence shown here is derived from an EMBL/GenBank/DDBJ whole genome shotgun (WGS) entry which is preliminary data.</text>
</comment>
<dbReference type="PROSITE" id="PS50850">
    <property type="entry name" value="MFS"/>
    <property type="match status" value="1"/>
</dbReference>
<dbReference type="PANTHER" id="PTHR42718">
    <property type="entry name" value="MAJOR FACILITATOR SUPERFAMILY MULTIDRUG TRANSPORTER MFSC"/>
    <property type="match status" value="1"/>
</dbReference>
<evidence type="ECO:0000256" key="5">
    <source>
        <dbReference type="ARBA" id="ARBA00022989"/>
    </source>
</evidence>
<dbReference type="AlphaFoldDB" id="A0A652YKI9"/>
<gene>
    <name evidence="8" type="ORF">FNL38_107358</name>
</gene>
<dbReference type="EMBL" id="VNIQ01000007">
    <property type="protein sequence ID" value="TYQ01935.1"/>
    <property type="molecule type" value="Genomic_DNA"/>
</dbReference>